<evidence type="ECO:0000256" key="8">
    <source>
        <dbReference type="ARBA" id="ARBA00023211"/>
    </source>
</evidence>
<dbReference type="InterPro" id="IPR019855">
    <property type="entry name" value="CRISPR-assoc_Cas1_NMENI"/>
</dbReference>
<comment type="subunit">
    <text evidence="9 10">Homodimer, forms a heterotetramer with a Cas2 homodimer.</text>
</comment>
<dbReference type="PANTHER" id="PTHR34353">
    <property type="entry name" value="CRISPR-ASSOCIATED ENDONUCLEASE CAS1 1"/>
    <property type="match status" value="1"/>
</dbReference>
<dbReference type="Gene3D" id="1.20.120.920">
    <property type="entry name" value="CRISPR-associated endonuclease Cas1, C-terminal domain"/>
    <property type="match status" value="1"/>
</dbReference>
<evidence type="ECO:0000256" key="7">
    <source>
        <dbReference type="ARBA" id="ARBA00023125"/>
    </source>
</evidence>
<dbReference type="EMBL" id="QOVW01000063">
    <property type="protein sequence ID" value="RDB36287.1"/>
    <property type="molecule type" value="Genomic_DNA"/>
</dbReference>
<feature type="binding site" evidence="10">
    <location>
        <position position="204"/>
    </location>
    <ligand>
        <name>Mn(2+)</name>
        <dbReference type="ChEBI" id="CHEBI:29035"/>
    </ligand>
</feature>
<evidence type="ECO:0000256" key="3">
    <source>
        <dbReference type="ARBA" id="ARBA00022759"/>
    </source>
</evidence>
<comment type="similarity">
    <text evidence="10">Belongs to the CRISPR-associated endonuclease Cas1 family.</text>
</comment>
<dbReference type="InterPro" id="IPR050646">
    <property type="entry name" value="Cas1"/>
</dbReference>
<evidence type="ECO:0000256" key="1">
    <source>
        <dbReference type="ARBA" id="ARBA00022722"/>
    </source>
</evidence>
<comment type="function">
    <text evidence="10">CRISPR (clustered regularly interspaced short palindromic repeat), is an adaptive immune system that provides protection against mobile genetic elements (viruses, transposable elements and conjugative plasmids). CRISPR clusters contain spacers, sequences complementary to antecedent mobile elements, and target invading nucleic acids. CRISPR clusters are transcribed and processed into CRISPR RNA (crRNA). Acts as a dsDNA endonuclease. Involved in the integration of spacer DNA into the CRISPR cassette.</text>
</comment>
<dbReference type="PANTHER" id="PTHR34353:SF2">
    <property type="entry name" value="CRISPR-ASSOCIATED ENDONUCLEASE CAS1 1"/>
    <property type="match status" value="1"/>
</dbReference>
<protein>
    <recommendedName>
        <fullName evidence="10">CRISPR-associated endonuclease Cas1</fullName>
        <ecNumber evidence="10">3.1.-.-</ecNumber>
    </recommendedName>
</protein>
<reference evidence="11" key="1">
    <citation type="submission" date="2018-04" db="EMBL/GenBank/DDBJ databases">
        <title>Draft genome sequence of the Candidatus Spirobacillus cienkowskii, a pathogen of freshwater Daphnia species, reconstructed from hemolymph metagenomic reads.</title>
        <authorList>
            <person name="Bresciani L."/>
            <person name="Lemos L.N."/>
            <person name="Wale N."/>
            <person name="Lin J.Y."/>
            <person name="Fernandes G.R."/>
            <person name="Duffy M.A."/>
            <person name="Rodrigues J.M."/>
        </authorList>
    </citation>
    <scope>NUCLEOTIDE SEQUENCE [LARGE SCALE GENOMIC DNA]</scope>
    <source>
        <strain evidence="11">Binning01</strain>
    </source>
</reference>
<dbReference type="AlphaFoldDB" id="A0A369KTX4"/>
<evidence type="ECO:0000256" key="6">
    <source>
        <dbReference type="ARBA" id="ARBA00023118"/>
    </source>
</evidence>
<dbReference type="GO" id="GO:0046872">
    <property type="term" value="F:metal ion binding"/>
    <property type="evidence" value="ECO:0007669"/>
    <property type="project" value="UniProtKB-UniRule"/>
</dbReference>
<dbReference type="InterPro" id="IPR002729">
    <property type="entry name" value="CRISPR-assoc_Cas1"/>
</dbReference>
<dbReference type="HAMAP" id="MF_01470">
    <property type="entry name" value="Cas1"/>
    <property type="match status" value="1"/>
</dbReference>
<evidence type="ECO:0000256" key="5">
    <source>
        <dbReference type="ARBA" id="ARBA00022842"/>
    </source>
</evidence>
<dbReference type="GO" id="GO:0004520">
    <property type="term" value="F:DNA endonuclease activity"/>
    <property type="evidence" value="ECO:0007669"/>
    <property type="project" value="InterPro"/>
</dbReference>
<accession>A0A369KTX4</accession>
<dbReference type="EC" id="3.1.-.-" evidence="10"/>
<feature type="binding site" evidence="10">
    <location>
        <position position="219"/>
    </location>
    <ligand>
        <name>Mn(2+)</name>
        <dbReference type="ChEBI" id="CHEBI:29035"/>
    </ligand>
</feature>
<gene>
    <name evidence="10 11" type="primary">cas1</name>
    <name evidence="11" type="ORF">DCC88_05785</name>
</gene>
<keyword evidence="5 10" id="KW-0460">Magnesium</keyword>
<keyword evidence="2 10" id="KW-0479">Metal-binding</keyword>
<dbReference type="NCBIfam" id="TIGR03639">
    <property type="entry name" value="cas1_NMENI"/>
    <property type="match status" value="1"/>
</dbReference>
<keyword evidence="6 10" id="KW-0051">Antiviral defense</keyword>
<dbReference type="GO" id="GO:0003677">
    <property type="term" value="F:DNA binding"/>
    <property type="evidence" value="ECO:0007669"/>
    <property type="project" value="UniProtKB-KW"/>
</dbReference>
<organism evidence="11 12">
    <name type="scientific">Spirobacillus cienkowskii</name>
    <dbReference type="NCBI Taxonomy" id="495820"/>
    <lineage>
        <taxon>Bacteria</taxon>
        <taxon>Pseudomonadati</taxon>
        <taxon>Bdellovibrionota</taxon>
        <taxon>Oligoflexia</taxon>
        <taxon>Silvanigrellales</taxon>
        <taxon>Spirobacillus</taxon>
    </lineage>
</organism>
<evidence type="ECO:0000313" key="12">
    <source>
        <dbReference type="Proteomes" id="UP000253934"/>
    </source>
</evidence>
<comment type="caution">
    <text evidence="11">The sequence shown here is derived from an EMBL/GenBank/DDBJ whole genome shotgun (WGS) entry which is preliminary data.</text>
</comment>
<sequence length="297" mass="33659">MIKRIIDISIQNVRLSSFSELLVIESSNKVTVPFAEISALIVSSPAVNYTHAVLAKLAEYGCIFVCCDTKHMPIGMLLPLVAHSVQTQRFSKQILATLPFKKQLWKKIIAKKIEAQGYLLLNRREEHFGLLDLCKKVKSGDEGNLEAQAAIIYWKNICKNKQFKRDITAENENMFLNYGYAVLRAVVARSLCACGLNPSIGVFHKGKYNPFCLADDLMEPFRPIIDREVFLIVEAENFTENKLTQDIKQRLIAVLYKKFTVDQEERQLQDIITLSAQSLSKAFVTGQVSLFLPNLIK</sequence>
<dbReference type="Pfam" id="PF01867">
    <property type="entry name" value="Cas_Cas1"/>
    <property type="match status" value="1"/>
</dbReference>
<keyword evidence="1 10" id="KW-0540">Nuclease</keyword>
<dbReference type="GO" id="GO:0051607">
    <property type="term" value="P:defense response to virus"/>
    <property type="evidence" value="ECO:0007669"/>
    <property type="project" value="UniProtKB-UniRule"/>
</dbReference>
<proteinExistence type="inferred from homology"/>
<dbReference type="GO" id="GO:0016787">
    <property type="term" value="F:hydrolase activity"/>
    <property type="evidence" value="ECO:0007669"/>
    <property type="project" value="UniProtKB-KW"/>
</dbReference>
<keyword evidence="7 10" id="KW-0238">DNA-binding</keyword>
<keyword evidence="8 10" id="KW-0464">Manganese</keyword>
<evidence type="ECO:0000256" key="2">
    <source>
        <dbReference type="ARBA" id="ARBA00022723"/>
    </source>
</evidence>
<dbReference type="NCBIfam" id="TIGR00287">
    <property type="entry name" value="cas1"/>
    <property type="match status" value="1"/>
</dbReference>
<name>A0A369KTX4_9BACT</name>
<evidence type="ECO:0000313" key="11">
    <source>
        <dbReference type="EMBL" id="RDB36287.1"/>
    </source>
</evidence>
<keyword evidence="3 10" id="KW-0255">Endonuclease</keyword>
<evidence type="ECO:0000256" key="4">
    <source>
        <dbReference type="ARBA" id="ARBA00022801"/>
    </source>
</evidence>
<keyword evidence="4 10" id="KW-0378">Hydrolase</keyword>
<dbReference type="GO" id="GO:0043571">
    <property type="term" value="P:maintenance of CRISPR repeat elements"/>
    <property type="evidence" value="ECO:0007669"/>
    <property type="project" value="UniProtKB-UniRule"/>
</dbReference>
<evidence type="ECO:0000256" key="10">
    <source>
        <dbReference type="HAMAP-Rule" id="MF_01470"/>
    </source>
</evidence>
<comment type="cofactor">
    <cofactor evidence="10">
        <name>Mg(2+)</name>
        <dbReference type="ChEBI" id="CHEBI:18420"/>
    </cofactor>
    <cofactor evidence="10">
        <name>Mn(2+)</name>
        <dbReference type="ChEBI" id="CHEBI:29035"/>
    </cofactor>
</comment>
<feature type="binding site" evidence="10">
    <location>
        <position position="146"/>
    </location>
    <ligand>
        <name>Mn(2+)</name>
        <dbReference type="ChEBI" id="CHEBI:29035"/>
    </ligand>
</feature>
<dbReference type="Proteomes" id="UP000253934">
    <property type="component" value="Unassembled WGS sequence"/>
</dbReference>
<evidence type="ECO:0000256" key="9">
    <source>
        <dbReference type="ARBA" id="ARBA00038592"/>
    </source>
</evidence>
<keyword evidence="12" id="KW-1185">Reference proteome</keyword>
<dbReference type="InterPro" id="IPR042206">
    <property type="entry name" value="CRISPR-assoc_Cas1_C"/>
</dbReference>